<feature type="region of interest" description="Disordered" evidence="1">
    <location>
        <begin position="167"/>
        <end position="192"/>
    </location>
</feature>
<keyword evidence="3" id="KW-1185">Reference proteome</keyword>
<accession>A0A433QH82</accession>
<sequence>MFKAKELDPNNSKALEKKVQVQRADQNLKAYWEGIIYERGKISARRAHLIGSINLFSKAAEWNAQELSFDGYSNAFVEQRPDSSYEKLDYVINRDEELSTHVELVRSKRLRLLARNDQAGTKCNKPPQFDPVPLEDEGGSLQSDGDEEDLLIELLGDAAEREDFVEAKKGESEPGVEDQDEAISNASKEGEETDDINLGEFTIPSEPGFILKLRKVMDTFKKSTNSVDKTLAQLGILRLSSRQKIHEPSTMRAEAIRALSEQEKAELKTFTEVPAVMGIPVFEGSTLNDHWRNLSSTPSTTVERTTFRLHELFLTGLEGNEELTKAMNERTFTAKYIVPLNNWPFQDQKGIMSFW</sequence>
<gene>
    <name evidence="2" type="ORF">BC938DRAFT_480956</name>
</gene>
<protein>
    <submittedName>
        <fullName evidence="2">Uncharacterized protein</fullName>
    </submittedName>
</protein>
<proteinExistence type="predicted"/>
<dbReference type="AlphaFoldDB" id="A0A433QH82"/>
<feature type="compositionally biased region" description="Acidic residues" evidence="1">
    <location>
        <begin position="133"/>
        <end position="143"/>
    </location>
</feature>
<reference evidence="2 3" key="1">
    <citation type="journal article" date="2018" name="New Phytol.">
        <title>Phylogenomics of Endogonaceae and evolution of mycorrhizas within Mucoromycota.</title>
        <authorList>
            <person name="Chang Y."/>
            <person name="Desiro A."/>
            <person name="Na H."/>
            <person name="Sandor L."/>
            <person name="Lipzen A."/>
            <person name="Clum A."/>
            <person name="Barry K."/>
            <person name="Grigoriev I.V."/>
            <person name="Martin F.M."/>
            <person name="Stajich J.E."/>
            <person name="Smith M.E."/>
            <person name="Bonito G."/>
            <person name="Spatafora J.W."/>
        </authorList>
    </citation>
    <scope>NUCLEOTIDE SEQUENCE [LARGE SCALE GENOMIC DNA]</scope>
    <source>
        <strain evidence="2 3">AD002</strain>
    </source>
</reference>
<dbReference type="EMBL" id="RBNJ01005508">
    <property type="protein sequence ID" value="RUS29180.1"/>
    <property type="molecule type" value="Genomic_DNA"/>
</dbReference>
<evidence type="ECO:0000313" key="2">
    <source>
        <dbReference type="EMBL" id="RUS29180.1"/>
    </source>
</evidence>
<evidence type="ECO:0000313" key="3">
    <source>
        <dbReference type="Proteomes" id="UP000274822"/>
    </source>
</evidence>
<name>A0A433QH82_9FUNG</name>
<organism evidence="2 3">
    <name type="scientific">Jimgerdemannia flammicorona</name>
    <dbReference type="NCBI Taxonomy" id="994334"/>
    <lineage>
        <taxon>Eukaryota</taxon>
        <taxon>Fungi</taxon>
        <taxon>Fungi incertae sedis</taxon>
        <taxon>Mucoromycota</taxon>
        <taxon>Mucoromycotina</taxon>
        <taxon>Endogonomycetes</taxon>
        <taxon>Endogonales</taxon>
        <taxon>Endogonaceae</taxon>
        <taxon>Jimgerdemannia</taxon>
    </lineage>
</organism>
<evidence type="ECO:0000256" key="1">
    <source>
        <dbReference type="SAM" id="MobiDB-lite"/>
    </source>
</evidence>
<dbReference type="Proteomes" id="UP000274822">
    <property type="component" value="Unassembled WGS sequence"/>
</dbReference>
<comment type="caution">
    <text evidence="2">The sequence shown here is derived from an EMBL/GenBank/DDBJ whole genome shotgun (WGS) entry which is preliminary data.</text>
</comment>
<feature type="region of interest" description="Disordered" evidence="1">
    <location>
        <begin position="119"/>
        <end position="143"/>
    </location>
</feature>